<dbReference type="OrthoDB" id="1001765at2759"/>
<comment type="caution">
    <text evidence="2">The sequence shown here is derived from an EMBL/GenBank/DDBJ whole genome shotgun (WGS) entry which is preliminary data.</text>
</comment>
<dbReference type="EMBL" id="CCBP010000463">
    <property type="protein sequence ID" value="CDO77746.1"/>
    <property type="molecule type" value="Genomic_DNA"/>
</dbReference>
<evidence type="ECO:0000256" key="1">
    <source>
        <dbReference type="SAM" id="SignalP"/>
    </source>
</evidence>
<dbReference type="SUPFAM" id="SSF47240">
    <property type="entry name" value="Ferritin-like"/>
    <property type="match status" value="1"/>
</dbReference>
<dbReference type="AlphaFoldDB" id="A0A060SUD3"/>
<feature type="signal peptide" evidence="1">
    <location>
        <begin position="1"/>
        <end position="18"/>
    </location>
</feature>
<sequence>MFKKAILLSFVAASTVLGAPAPSQTDLIDIDVLNFALTLEHLENAFYTQGLAKYSPQDFERQGYPDWVRGRFEQISGHEAEHVKFLSSALGDTAVKPCEYNFQDKSPKSFIATSMVLETVGASAYLGGAKLLADNTDLLTAAGSILAVESRQASWITSAVMKLEPWNGPFDIPLTPSGAFSLAAPFIKSCPSSNPPLPVKTFPQLKISPTDPNEGAQVTVKYIKPSDAPDGDRYVAWLDGLQAVFTKVNKDGKAKVPDGLMGTVYAAVVKSKDMPDDNTMESGFAVVQFPFSSMADTN</sequence>
<keyword evidence="3" id="KW-1185">Reference proteome</keyword>
<dbReference type="Pfam" id="PF13668">
    <property type="entry name" value="Ferritin_2"/>
    <property type="match status" value="1"/>
</dbReference>
<keyword evidence="1" id="KW-0732">Signal</keyword>
<gene>
    <name evidence="2" type="ORF">BN946_scf184993.g9</name>
</gene>
<dbReference type="Proteomes" id="UP000029665">
    <property type="component" value="Unassembled WGS sequence"/>
</dbReference>
<dbReference type="InterPro" id="IPR009078">
    <property type="entry name" value="Ferritin-like_SF"/>
</dbReference>
<dbReference type="PANTHER" id="PTHR38705">
    <property type="entry name" value="PROTEIN RDS1"/>
    <property type="match status" value="1"/>
</dbReference>
<feature type="chain" id="PRO_5001587726" description="Ferritin-like domain-containing protein" evidence="1">
    <location>
        <begin position="19"/>
        <end position="298"/>
    </location>
</feature>
<name>A0A060SUD3_PYCCI</name>
<evidence type="ECO:0000313" key="3">
    <source>
        <dbReference type="Proteomes" id="UP000029665"/>
    </source>
</evidence>
<dbReference type="STRING" id="5643.A0A060SUD3"/>
<reference evidence="2" key="1">
    <citation type="submission" date="2014-01" db="EMBL/GenBank/DDBJ databases">
        <title>The genome of the white-rot fungus Pycnoporus cinnabarinus: a basidiomycete model with a versatile arsenal for lignocellulosic biomass breakdown.</title>
        <authorList>
            <person name="Levasseur A."/>
            <person name="Lomascolo A."/>
            <person name="Ruiz-Duenas F.J."/>
            <person name="Uzan E."/>
            <person name="Piumi F."/>
            <person name="Kues U."/>
            <person name="Ram A.F.J."/>
            <person name="Murat C."/>
            <person name="Haon M."/>
            <person name="Benoit I."/>
            <person name="Arfi Y."/>
            <person name="Chevret D."/>
            <person name="Drula E."/>
            <person name="Kwon M.J."/>
            <person name="Gouret P."/>
            <person name="Lesage-Meessen L."/>
            <person name="Lombard V."/>
            <person name="Mariette J."/>
            <person name="Noirot C."/>
            <person name="Park J."/>
            <person name="Patyshakuliyeva A."/>
            <person name="Wieneger R.A.B."/>
            <person name="Wosten H.A.B."/>
            <person name="Martin F."/>
            <person name="Coutinho P.M."/>
            <person name="de Vries R."/>
            <person name="Martinez A.T."/>
            <person name="Klopp C."/>
            <person name="Pontarotti P."/>
            <person name="Henrissat B."/>
            <person name="Record E."/>
        </authorList>
    </citation>
    <scope>NUCLEOTIDE SEQUENCE [LARGE SCALE GENOMIC DNA]</scope>
    <source>
        <strain evidence="2">BRFM137</strain>
    </source>
</reference>
<protein>
    <recommendedName>
        <fullName evidence="4">Ferritin-like domain-containing protein</fullName>
    </recommendedName>
</protein>
<evidence type="ECO:0008006" key="4">
    <source>
        <dbReference type="Google" id="ProtNLM"/>
    </source>
</evidence>
<dbReference type="OMA" id="AVKPCEY"/>
<accession>A0A060SUD3</accession>
<organism evidence="2 3">
    <name type="scientific">Pycnoporus cinnabarinus</name>
    <name type="common">Cinnabar-red polypore</name>
    <name type="synonym">Trametes cinnabarina</name>
    <dbReference type="NCBI Taxonomy" id="5643"/>
    <lineage>
        <taxon>Eukaryota</taxon>
        <taxon>Fungi</taxon>
        <taxon>Dikarya</taxon>
        <taxon>Basidiomycota</taxon>
        <taxon>Agaricomycotina</taxon>
        <taxon>Agaricomycetes</taxon>
        <taxon>Polyporales</taxon>
        <taxon>Polyporaceae</taxon>
        <taxon>Trametes</taxon>
    </lineage>
</organism>
<evidence type="ECO:0000313" key="2">
    <source>
        <dbReference type="EMBL" id="CDO77746.1"/>
    </source>
</evidence>
<dbReference type="HOGENOM" id="CLU_029630_0_0_1"/>
<dbReference type="InterPro" id="IPR039254">
    <property type="entry name" value="Rds1"/>
</dbReference>
<dbReference type="PANTHER" id="PTHR38705:SF1">
    <property type="entry name" value="PROTEIN RDS1"/>
    <property type="match status" value="1"/>
</dbReference>
<proteinExistence type="predicted"/>